<feature type="region of interest" description="Disordered" evidence="7">
    <location>
        <begin position="142"/>
        <end position="207"/>
    </location>
</feature>
<evidence type="ECO:0000256" key="3">
    <source>
        <dbReference type="ARBA" id="ARBA00022475"/>
    </source>
</evidence>
<name>A0A173LJX9_9ACTN</name>
<evidence type="ECO:0000256" key="4">
    <source>
        <dbReference type="ARBA" id="ARBA00022692"/>
    </source>
</evidence>
<evidence type="ECO:0000256" key="2">
    <source>
        <dbReference type="ARBA" id="ARBA00007531"/>
    </source>
</evidence>
<feature type="region of interest" description="Disordered" evidence="7">
    <location>
        <begin position="1"/>
        <end position="110"/>
    </location>
</feature>
<comment type="subcellular location">
    <subcellularLocation>
        <location evidence="1">Cell membrane</location>
    </subcellularLocation>
</comment>
<dbReference type="KEGG" id="dtm:BJL86_1155"/>
<keyword evidence="4 8" id="KW-0812">Transmembrane</keyword>
<evidence type="ECO:0000256" key="1">
    <source>
        <dbReference type="ARBA" id="ARBA00004236"/>
    </source>
</evidence>
<dbReference type="STRING" id="499555.BJL86_1155"/>
<organism evidence="9 10">
    <name type="scientific">Dietzia timorensis</name>
    <dbReference type="NCBI Taxonomy" id="499555"/>
    <lineage>
        <taxon>Bacteria</taxon>
        <taxon>Bacillati</taxon>
        <taxon>Actinomycetota</taxon>
        <taxon>Actinomycetes</taxon>
        <taxon>Mycobacteriales</taxon>
        <taxon>Dietziaceae</taxon>
        <taxon>Dietzia</taxon>
    </lineage>
</organism>
<dbReference type="EMBL" id="CP015961">
    <property type="protein sequence ID" value="ANI91944.1"/>
    <property type="molecule type" value="Genomic_DNA"/>
</dbReference>
<dbReference type="RefSeq" id="WP_156515420.1">
    <property type="nucleotide sequence ID" value="NZ_CP015961.1"/>
</dbReference>
<sequence length="293" mass="29885">MNQPPNDGRPGQPHNPYDPRSGVAGPDPTRQFPANPYGGDHHGNPYAGNQYGGNPYGGQHYGGPQPPQQPQQFGWQQQYGGQQQFGQPYGAPNPYGNYGGPQQPGGASTSAGTNTGLIIAAIIGVVVLAVVAVGVVFAFRDSGDDGGGIALPTTSSAAPTADPNPGGSPRSSEPFAPSEPSAPFAPSAPSSTAVAPPPGGSEGGTNVRLEATSSTGSEITVTYVDTDLNVQQEDVPSPWSTELTSSGGLTAVSLLVFQVDEGDVTCKIFVDDEEVDSNTATGSFQSADCVYYG</sequence>
<comment type="similarity">
    <text evidence="2">Belongs to the MmpS family.</text>
</comment>
<dbReference type="Proteomes" id="UP000186104">
    <property type="component" value="Chromosome"/>
</dbReference>
<dbReference type="AlphaFoldDB" id="A0A173LJX9"/>
<feature type="transmembrane region" description="Helical" evidence="8">
    <location>
        <begin position="117"/>
        <end position="139"/>
    </location>
</feature>
<evidence type="ECO:0000313" key="9">
    <source>
        <dbReference type="EMBL" id="ANI91944.1"/>
    </source>
</evidence>
<dbReference type="OrthoDB" id="3694999at2"/>
<keyword evidence="3" id="KW-1003">Cell membrane</keyword>
<feature type="compositionally biased region" description="Low complexity" evidence="7">
    <location>
        <begin position="168"/>
        <end position="194"/>
    </location>
</feature>
<dbReference type="Gene3D" id="2.60.40.2880">
    <property type="entry name" value="MmpS1-5, C-terminal soluble domain"/>
    <property type="match status" value="1"/>
</dbReference>
<dbReference type="Pfam" id="PF05423">
    <property type="entry name" value="Mycobact_memb"/>
    <property type="match status" value="1"/>
</dbReference>
<evidence type="ECO:0000256" key="7">
    <source>
        <dbReference type="SAM" id="MobiDB-lite"/>
    </source>
</evidence>
<protein>
    <recommendedName>
        <fullName evidence="11">MmpS family membrane protein</fullName>
    </recommendedName>
</protein>
<accession>A0A173LJX9</accession>
<evidence type="ECO:0000256" key="5">
    <source>
        <dbReference type="ARBA" id="ARBA00022989"/>
    </source>
</evidence>
<keyword evidence="10" id="KW-1185">Reference proteome</keyword>
<dbReference type="InterPro" id="IPR008693">
    <property type="entry name" value="MmpS"/>
</dbReference>
<proteinExistence type="inferred from homology"/>
<feature type="compositionally biased region" description="Low complexity" evidence="7">
    <location>
        <begin position="70"/>
        <end position="96"/>
    </location>
</feature>
<feature type="compositionally biased region" description="Gly residues" evidence="7">
    <location>
        <begin position="50"/>
        <end position="61"/>
    </location>
</feature>
<dbReference type="GO" id="GO:0005886">
    <property type="term" value="C:plasma membrane"/>
    <property type="evidence" value="ECO:0007669"/>
    <property type="project" value="UniProtKB-SubCell"/>
</dbReference>
<dbReference type="InterPro" id="IPR038468">
    <property type="entry name" value="MmpS_C"/>
</dbReference>
<evidence type="ECO:0008006" key="11">
    <source>
        <dbReference type="Google" id="ProtNLM"/>
    </source>
</evidence>
<reference evidence="9 10" key="1">
    <citation type="submission" date="2016-06" db="EMBL/GenBank/DDBJ databases">
        <title>Complete genome sequence of a saline-alkali tolerant type strain Dietzia timorensis ID05-A0528T.</title>
        <authorList>
            <person name="Wu X."/>
        </authorList>
    </citation>
    <scope>NUCLEOTIDE SEQUENCE [LARGE SCALE GENOMIC DNA]</scope>
    <source>
        <strain evidence="9 10">ID05-A0528</strain>
    </source>
</reference>
<feature type="compositionally biased region" description="Low complexity" evidence="7">
    <location>
        <begin position="152"/>
        <end position="161"/>
    </location>
</feature>
<evidence type="ECO:0000256" key="8">
    <source>
        <dbReference type="SAM" id="Phobius"/>
    </source>
</evidence>
<keyword evidence="5 8" id="KW-1133">Transmembrane helix</keyword>
<gene>
    <name evidence="9" type="ORF">BJL86_1155</name>
</gene>
<evidence type="ECO:0000256" key="6">
    <source>
        <dbReference type="ARBA" id="ARBA00023136"/>
    </source>
</evidence>
<keyword evidence="6 8" id="KW-0472">Membrane</keyword>
<evidence type="ECO:0000313" key="10">
    <source>
        <dbReference type="Proteomes" id="UP000186104"/>
    </source>
</evidence>